<dbReference type="EMBL" id="CM042058">
    <property type="protein sequence ID" value="KAI3684114.1"/>
    <property type="molecule type" value="Genomic_DNA"/>
</dbReference>
<protein>
    <submittedName>
        <fullName evidence="1">Uncharacterized protein</fullName>
    </submittedName>
</protein>
<comment type="caution">
    <text evidence="1">The sequence shown here is derived from an EMBL/GenBank/DDBJ whole genome shotgun (WGS) entry which is preliminary data.</text>
</comment>
<evidence type="ECO:0000313" key="1">
    <source>
        <dbReference type="EMBL" id="KAI3684114.1"/>
    </source>
</evidence>
<name>A0ACB8YGN7_ARCLA</name>
<proteinExistence type="predicted"/>
<reference evidence="1 2" key="2">
    <citation type="journal article" date="2022" name="Mol. Ecol. Resour.">
        <title>The genomes of chicory, endive, great burdock and yacon provide insights into Asteraceae paleo-polyploidization history and plant inulin production.</title>
        <authorList>
            <person name="Fan W."/>
            <person name="Wang S."/>
            <person name="Wang H."/>
            <person name="Wang A."/>
            <person name="Jiang F."/>
            <person name="Liu H."/>
            <person name="Zhao H."/>
            <person name="Xu D."/>
            <person name="Zhang Y."/>
        </authorList>
    </citation>
    <scope>NUCLEOTIDE SEQUENCE [LARGE SCALE GENOMIC DNA]</scope>
    <source>
        <strain evidence="2">cv. Niubang</strain>
    </source>
</reference>
<dbReference type="Proteomes" id="UP001055879">
    <property type="component" value="Linkage Group LG12"/>
</dbReference>
<organism evidence="1 2">
    <name type="scientific">Arctium lappa</name>
    <name type="common">Greater burdock</name>
    <name type="synonym">Lappa major</name>
    <dbReference type="NCBI Taxonomy" id="4217"/>
    <lineage>
        <taxon>Eukaryota</taxon>
        <taxon>Viridiplantae</taxon>
        <taxon>Streptophyta</taxon>
        <taxon>Embryophyta</taxon>
        <taxon>Tracheophyta</taxon>
        <taxon>Spermatophyta</taxon>
        <taxon>Magnoliopsida</taxon>
        <taxon>eudicotyledons</taxon>
        <taxon>Gunneridae</taxon>
        <taxon>Pentapetalae</taxon>
        <taxon>asterids</taxon>
        <taxon>campanulids</taxon>
        <taxon>Asterales</taxon>
        <taxon>Asteraceae</taxon>
        <taxon>Carduoideae</taxon>
        <taxon>Cardueae</taxon>
        <taxon>Arctiinae</taxon>
        <taxon>Arctium</taxon>
    </lineage>
</organism>
<evidence type="ECO:0000313" key="2">
    <source>
        <dbReference type="Proteomes" id="UP001055879"/>
    </source>
</evidence>
<accession>A0ACB8YGN7</accession>
<keyword evidence="2" id="KW-1185">Reference proteome</keyword>
<sequence length="271" mass="31069">MTGQKLDDPSVMELTGKVLIATIIALFLLLILVFCFHLYAKWLWHRRQQGMDGLNNRRHQDQHHSGVTVLRRGLDASFLKTIPIIQFHSKHGMECAVCLSDLQEGENTRILPKCNHVFHAECIDMWFHSHSTCPICRNPVSDQTHKMSVQTLLLPQDDHQTQSRNNTIGDFPTNMLFWGDETQVSTLTSQLEEEETQHQPPSQPSSSSQTNYNDRPKPDLVIDIPTRQVINHEDDDKTPVLSRMQSLRRILSSSTTRFNPFSPTIAQQTNH</sequence>
<reference evidence="2" key="1">
    <citation type="journal article" date="2022" name="Mol. Ecol. Resour.">
        <title>The genomes of chicory, endive, great burdock and yacon provide insights into Asteraceae palaeo-polyploidization history and plant inulin production.</title>
        <authorList>
            <person name="Fan W."/>
            <person name="Wang S."/>
            <person name="Wang H."/>
            <person name="Wang A."/>
            <person name="Jiang F."/>
            <person name="Liu H."/>
            <person name="Zhao H."/>
            <person name="Xu D."/>
            <person name="Zhang Y."/>
        </authorList>
    </citation>
    <scope>NUCLEOTIDE SEQUENCE [LARGE SCALE GENOMIC DNA]</scope>
    <source>
        <strain evidence="2">cv. Niubang</strain>
    </source>
</reference>
<gene>
    <name evidence="1" type="ORF">L6452_33333</name>
</gene>